<keyword evidence="11" id="KW-1185">Reference proteome</keyword>
<keyword evidence="6" id="KW-0675">Receptor</keyword>
<dbReference type="Gene3D" id="1.20.1070.10">
    <property type="entry name" value="Rhodopsin 7-helix transmembrane proteins"/>
    <property type="match status" value="1"/>
</dbReference>
<comment type="caution">
    <text evidence="10">The sequence shown here is derived from an EMBL/GenBank/DDBJ whole genome shotgun (WGS) entry which is preliminary data.</text>
</comment>
<keyword evidence="4" id="KW-0297">G-protein coupled receptor</keyword>
<feature type="transmembrane region" description="Helical" evidence="8">
    <location>
        <begin position="27"/>
        <end position="48"/>
    </location>
</feature>
<evidence type="ECO:0000313" key="10">
    <source>
        <dbReference type="EMBL" id="CAL1547364.1"/>
    </source>
</evidence>
<keyword evidence="5 8" id="KW-0472">Membrane</keyword>
<dbReference type="SUPFAM" id="SSF81321">
    <property type="entry name" value="Family A G protein-coupled receptor-like"/>
    <property type="match status" value="1"/>
</dbReference>
<evidence type="ECO:0000256" key="1">
    <source>
        <dbReference type="ARBA" id="ARBA00004141"/>
    </source>
</evidence>
<feature type="non-terminal residue" evidence="10">
    <location>
        <position position="1"/>
    </location>
</feature>
<evidence type="ECO:0000256" key="2">
    <source>
        <dbReference type="ARBA" id="ARBA00022692"/>
    </source>
</evidence>
<comment type="subcellular location">
    <subcellularLocation>
        <location evidence="1">Membrane</location>
        <topology evidence="1">Multi-pass membrane protein</topology>
    </subcellularLocation>
</comment>
<dbReference type="PROSITE" id="PS50262">
    <property type="entry name" value="G_PROTEIN_RECEP_F1_2"/>
    <property type="match status" value="1"/>
</dbReference>
<feature type="transmembrane region" description="Helical" evidence="8">
    <location>
        <begin position="113"/>
        <end position="132"/>
    </location>
</feature>
<evidence type="ECO:0000256" key="8">
    <source>
        <dbReference type="SAM" id="Phobius"/>
    </source>
</evidence>
<evidence type="ECO:0000256" key="6">
    <source>
        <dbReference type="ARBA" id="ARBA00023170"/>
    </source>
</evidence>
<dbReference type="AlphaFoldDB" id="A0AAV2INK6"/>
<dbReference type="Proteomes" id="UP001497497">
    <property type="component" value="Unassembled WGS sequence"/>
</dbReference>
<feature type="transmembrane region" description="Helical" evidence="8">
    <location>
        <begin position="258"/>
        <end position="283"/>
    </location>
</feature>
<dbReference type="PANTHER" id="PTHR24243:SF208">
    <property type="entry name" value="PYROKININ-1 RECEPTOR"/>
    <property type="match status" value="1"/>
</dbReference>
<dbReference type="Pfam" id="PF00001">
    <property type="entry name" value="7tm_1"/>
    <property type="match status" value="1"/>
</dbReference>
<feature type="domain" description="G-protein coupled receptors family 1 profile" evidence="9">
    <location>
        <begin position="8"/>
        <end position="282"/>
    </location>
</feature>
<evidence type="ECO:0000256" key="3">
    <source>
        <dbReference type="ARBA" id="ARBA00022989"/>
    </source>
</evidence>
<dbReference type="PANTHER" id="PTHR24243">
    <property type="entry name" value="G-PROTEIN COUPLED RECEPTOR"/>
    <property type="match status" value="1"/>
</dbReference>
<evidence type="ECO:0000256" key="5">
    <source>
        <dbReference type="ARBA" id="ARBA00023136"/>
    </source>
</evidence>
<dbReference type="InterPro" id="IPR017452">
    <property type="entry name" value="GPCR_Rhodpsn_7TM"/>
</dbReference>
<proteinExistence type="predicted"/>
<feature type="transmembrane region" description="Helical" evidence="8">
    <location>
        <begin position="174"/>
        <end position="191"/>
    </location>
</feature>
<sequence length="295" mass="32765">IVFLGIFSNVINMVVFLKQGVGDNVNLSLFALAVSELCSLLPLVWHGFIAHTRFLGPDVDFVGSEVHFLTTGWPHTIFTKVTSWVTAFIMFERCLCIALPLKVKTVLTTTRVKLCLVSIFVLVLAGVVPTYATHSLGWKFYPALNRTLLGLKKTDNARDVTQISNLINNSISSFISYSVTLVCTTIIIFQLNKKTKWRETTAGSGDKGSNPVSARDRRAVKTVTIVSGIFLVRVTPSIVVVMATSIDDQFTLAGKYGNLLVLIYGIIFDLEALNSSVNILVYYKTNRRYRHTFKS</sequence>
<evidence type="ECO:0000313" key="11">
    <source>
        <dbReference type="Proteomes" id="UP001497497"/>
    </source>
</evidence>
<dbReference type="EMBL" id="CAXITT010000957">
    <property type="protein sequence ID" value="CAL1547364.1"/>
    <property type="molecule type" value="Genomic_DNA"/>
</dbReference>
<dbReference type="GO" id="GO:0004930">
    <property type="term" value="F:G protein-coupled receptor activity"/>
    <property type="evidence" value="ECO:0007669"/>
    <property type="project" value="UniProtKB-KW"/>
</dbReference>
<dbReference type="GO" id="GO:0016020">
    <property type="term" value="C:membrane"/>
    <property type="evidence" value="ECO:0007669"/>
    <property type="project" value="UniProtKB-SubCell"/>
</dbReference>
<name>A0AAV2INK6_LYMST</name>
<organism evidence="10 11">
    <name type="scientific">Lymnaea stagnalis</name>
    <name type="common">Great pond snail</name>
    <name type="synonym">Helix stagnalis</name>
    <dbReference type="NCBI Taxonomy" id="6523"/>
    <lineage>
        <taxon>Eukaryota</taxon>
        <taxon>Metazoa</taxon>
        <taxon>Spiralia</taxon>
        <taxon>Lophotrochozoa</taxon>
        <taxon>Mollusca</taxon>
        <taxon>Gastropoda</taxon>
        <taxon>Heterobranchia</taxon>
        <taxon>Euthyneura</taxon>
        <taxon>Panpulmonata</taxon>
        <taxon>Hygrophila</taxon>
        <taxon>Lymnaeoidea</taxon>
        <taxon>Lymnaeidae</taxon>
        <taxon>Lymnaea</taxon>
    </lineage>
</organism>
<feature type="transmembrane region" description="Helical" evidence="8">
    <location>
        <begin position="223"/>
        <end position="246"/>
    </location>
</feature>
<keyword evidence="2 8" id="KW-0812">Transmembrane</keyword>
<reference evidence="10 11" key="1">
    <citation type="submission" date="2024-04" db="EMBL/GenBank/DDBJ databases">
        <authorList>
            <consortium name="Genoscope - CEA"/>
            <person name="William W."/>
        </authorList>
    </citation>
    <scope>NUCLEOTIDE SEQUENCE [LARGE SCALE GENOMIC DNA]</scope>
</reference>
<evidence type="ECO:0000256" key="4">
    <source>
        <dbReference type="ARBA" id="ARBA00023040"/>
    </source>
</evidence>
<accession>A0AAV2INK6</accession>
<dbReference type="InterPro" id="IPR000276">
    <property type="entry name" value="GPCR_Rhodpsn"/>
</dbReference>
<gene>
    <name evidence="10" type="ORF">GSLYS_00020689001</name>
</gene>
<evidence type="ECO:0000259" key="9">
    <source>
        <dbReference type="PROSITE" id="PS50262"/>
    </source>
</evidence>
<feature type="non-terminal residue" evidence="10">
    <location>
        <position position="295"/>
    </location>
</feature>
<evidence type="ECO:0000256" key="7">
    <source>
        <dbReference type="ARBA" id="ARBA00023224"/>
    </source>
</evidence>
<keyword evidence="7" id="KW-0807">Transducer</keyword>
<keyword evidence="3 8" id="KW-1133">Transmembrane helix</keyword>
<protein>
    <recommendedName>
        <fullName evidence="9">G-protein coupled receptors family 1 profile domain-containing protein</fullName>
    </recommendedName>
</protein>